<evidence type="ECO:0000313" key="2">
    <source>
        <dbReference type="Proteomes" id="UP000837857"/>
    </source>
</evidence>
<reference evidence="1" key="1">
    <citation type="submission" date="2022-03" db="EMBL/GenBank/DDBJ databases">
        <authorList>
            <person name="Martin H S."/>
        </authorList>
    </citation>
    <scope>NUCLEOTIDE SEQUENCE</scope>
</reference>
<sequence>MFRIVIGVMFHLHITQRTGLHAARKPLNICFYKSIGSYQGVTLYGNAYTDAYGAFGRVPCVRNQAWVRCPPRVYNPNAHSLRLP</sequence>
<keyword evidence="2" id="KW-1185">Reference proteome</keyword>
<gene>
    <name evidence="1" type="ORF">IPOD504_LOCUS475</name>
</gene>
<proteinExistence type="predicted"/>
<evidence type="ECO:0008006" key="3">
    <source>
        <dbReference type="Google" id="ProtNLM"/>
    </source>
</evidence>
<organism evidence="1 2">
    <name type="scientific">Iphiclides podalirius</name>
    <name type="common">scarce swallowtail</name>
    <dbReference type="NCBI Taxonomy" id="110791"/>
    <lineage>
        <taxon>Eukaryota</taxon>
        <taxon>Metazoa</taxon>
        <taxon>Ecdysozoa</taxon>
        <taxon>Arthropoda</taxon>
        <taxon>Hexapoda</taxon>
        <taxon>Insecta</taxon>
        <taxon>Pterygota</taxon>
        <taxon>Neoptera</taxon>
        <taxon>Endopterygota</taxon>
        <taxon>Lepidoptera</taxon>
        <taxon>Glossata</taxon>
        <taxon>Ditrysia</taxon>
        <taxon>Papilionoidea</taxon>
        <taxon>Papilionidae</taxon>
        <taxon>Papilioninae</taxon>
        <taxon>Iphiclides</taxon>
    </lineage>
</organism>
<dbReference type="Proteomes" id="UP000837857">
    <property type="component" value="Chromosome 1"/>
</dbReference>
<name>A0ABN8HPF6_9NEOP</name>
<feature type="non-terminal residue" evidence="1">
    <location>
        <position position="84"/>
    </location>
</feature>
<dbReference type="EMBL" id="OW152813">
    <property type="protein sequence ID" value="CAH2035247.1"/>
    <property type="molecule type" value="Genomic_DNA"/>
</dbReference>
<accession>A0ABN8HPF6</accession>
<evidence type="ECO:0000313" key="1">
    <source>
        <dbReference type="EMBL" id="CAH2035247.1"/>
    </source>
</evidence>
<protein>
    <recommendedName>
        <fullName evidence="3">Secreted protein</fullName>
    </recommendedName>
</protein>